<dbReference type="InterPro" id="IPR002104">
    <property type="entry name" value="Integrase_catalytic"/>
</dbReference>
<protein>
    <recommendedName>
        <fullName evidence="9">Tyrosine recombinase XerC</fullName>
    </recommendedName>
</protein>
<keyword evidence="13" id="KW-1185">Reference proteome</keyword>
<evidence type="ECO:0000313" key="12">
    <source>
        <dbReference type="EMBL" id="GAO98903.1"/>
    </source>
</evidence>
<dbReference type="Gene3D" id="1.10.443.10">
    <property type="entry name" value="Intergrase catalytic core"/>
    <property type="match status" value="1"/>
</dbReference>
<feature type="active site" evidence="9">
    <location>
        <position position="266"/>
    </location>
</feature>
<gene>
    <name evidence="12" type="primary">xerC_3</name>
    <name evidence="9" type="synonym">xerC</name>
    <name evidence="12" type="ORF">Cva_01573</name>
</gene>
<dbReference type="InterPro" id="IPR023009">
    <property type="entry name" value="Tyrosine_recombinase_XerC/XerD"/>
</dbReference>
<dbReference type="InterPro" id="IPR044068">
    <property type="entry name" value="CB"/>
</dbReference>
<dbReference type="STRING" id="1629334.Cva_01573"/>
<dbReference type="InterPro" id="IPR013762">
    <property type="entry name" value="Integrase-like_cat_sf"/>
</dbReference>
<keyword evidence="4 9" id="KW-0159">Chromosome partition</keyword>
<name>A0A0K8MFA3_9PROT</name>
<dbReference type="GO" id="GO:0009037">
    <property type="term" value="F:tyrosine-based site-specific recombinase activity"/>
    <property type="evidence" value="ECO:0007669"/>
    <property type="project" value="UniProtKB-UniRule"/>
</dbReference>
<comment type="subcellular location">
    <subcellularLocation>
        <location evidence="1 9">Cytoplasm</location>
    </subcellularLocation>
</comment>
<keyword evidence="3 9" id="KW-0132">Cell division</keyword>
<keyword evidence="5 9" id="KW-0229">DNA integration</keyword>
<feature type="domain" description="Tyr recombinase" evidence="10">
    <location>
        <begin position="131"/>
        <end position="314"/>
    </location>
</feature>
<evidence type="ECO:0000256" key="1">
    <source>
        <dbReference type="ARBA" id="ARBA00004496"/>
    </source>
</evidence>
<evidence type="ECO:0000256" key="6">
    <source>
        <dbReference type="ARBA" id="ARBA00023125"/>
    </source>
</evidence>
<comment type="function">
    <text evidence="9">Site-specific tyrosine recombinase, which acts by catalyzing the cutting and rejoining of the recombining DNA molecules. The XerC-XerD complex is essential to convert dimers of the bacterial chromosome into monomers to permit their segregation at cell division. It also contributes to the segregational stability of plasmids.</text>
</comment>
<keyword evidence="8 9" id="KW-0131">Cell cycle</keyword>
<dbReference type="PANTHER" id="PTHR30349">
    <property type="entry name" value="PHAGE INTEGRASE-RELATED"/>
    <property type="match status" value="1"/>
</dbReference>
<feature type="active site" evidence="9">
    <location>
        <position position="269"/>
    </location>
</feature>
<dbReference type="SUPFAM" id="SSF56349">
    <property type="entry name" value="DNA breaking-rejoining enzymes"/>
    <property type="match status" value="1"/>
</dbReference>
<evidence type="ECO:0000313" key="13">
    <source>
        <dbReference type="Proteomes" id="UP000036771"/>
    </source>
</evidence>
<dbReference type="Proteomes" id="UP000036771">
    <property type="component" value="Unassembled WGS sequence"/>
</dbReference>
<reference evidence="12 13" key="1">
    <citation type="submission" date="2015-03" db="EMBL/GenBank/DDBJ databases">
        <title>Caedibacter varicaedens, whole genome shotgun sequence.</title>
        <authorList>
            <person name="Suzuki H."/>
            <person name="Dapper A.L."/>
            <person name="Gibson A.K."/>
            <person name="Jackson C."/>
            <person name="Lee H."/>
            <person name="Pejaver V.R."/>
            <person name="Doak T."/>
            <person name="Lynch M."/>
        </authorList>
    </citation>
    <scope>NUCLEOTIDE SEQUENCE [LARGE SCALE GENOMIC DNA]</scope>
</reference>
<keyword evidence="7 9" id="KW-0233">DNA recombination</keyword>
<keyword evidence="2 9" id="KW-0963">Cytoplasm</keyword>
<evidence type="ECO:0000256" key="8">
    <source>
        <dbReference type="ARBA" id="ARBA00023306"/>
    </source>
</evidence>
<dbReference type="Pfam" id="PF02899">
    <property type="entry name" value="Phage_int_SAM_1"/>
    <property type="match status" value="1"/>
</dbReference>
<comment type="similarity">
    <text evidence="9">Belongs to the 'phage' integrase family. XerC subfamily.</text>
</comment>
<dbReference type="PANTHER" id="PTHR30349:SF90">
    <property type="entry name" value="TYROSINE RECOMBINASE XERD"/>
    <property type="match status" value="1"/>
</dbReference>
<dbReference type="GO" id="GO:0051301">
    <property type="term" value="P:cell division"/>
    <property type="evidence" value="ECO:0007669"/>
    <property type="project" value="UniProtKB-KW"/>
</dbReference>
<dbReference type="EMBL" id="BBVC01000101">
    <property type="protein sequence ID" value="GAO98903.1"/>
    <property type="molecule type" value="Genomic_DNA"/>
</dbReference>
<dbReference type="InterPro" id="IPR004107">
    <property type="entry name" value="Integrase_SAM-like_N"/>
</dbReference>
<evidence type="ECO:0000256" key="9">
    <source>
        <dbReference type="HAMAP-Rule" id="MF_01808"/>
    </source>
</evidence>
<organism evidence="12 13">
    <name type="scientific">Caedimonas varicaedens</name>
    <dbReference type="NCBI Taxonomy" id="1629334"/>
    <lineage>
        <taxon>Bacteria</taxon>
        <taxon>Pseudomonadati</taxon>
        <taxon>Pseudomonadota</taxon>
        <taxon>Alphaproteobacteria</taxon>
        <taxon>Holosporales</taxon>
        <taxon>Caedimonadaceae</taxon>
        <taxon>Caedimonas</taxon>
    </lineage>
</organism>
<evidence type="ECO:0000256" key="7">
    <source>
        <dbReference type="ARBA" id="ARBA00023172"/>
    </source>
</evidence>
<evidence type="ECO:0000256" key="3">
    <source>
        <dbReference type="ARBA" id="ARBA00022618"/>
    </source>
</evidence>
<evidence type="ECO:0000256" key="2">
    <source>
        <dbReference type="ARBA" id="ARBA00022490"/>
    </source>
</evidence>
<dbReference type="GO" id="GO:0007059">
    <property type="term" value="P:chromosome segregation"/>
    <property type="evidence" value="ECO:0007669"/>
    <property type="project" value="UniProtKB-UniRule"/>
</dbReference>
<dbReference type="SUPFAM" id="SSF47823">
    <property type="entry name" value="lambda integrase-like, N-terminal domain"/>
    <property type="match status" value="1"/>
</dbReference>
<evidence type="ECO:0000256" key="5">
    <source>
        <dbReference type="ARBA" id="ARBA00022908"/>
    </source>
</evidence>
<dbReference type="HAMAP" id="MF_01808">
    <property type="entry name" value="Recomb_XerC_XerD"/>
    <property type="match status" value="1"/>
</dbReference>
<feature type="active site" evidence="9">
    <location>
        <position position="198"/>
    </location>
</feature>
<dbReference type="InterPro" id="IPR010998">
    <property type="entry name" value="Integrase_recombinase_N"/>
</dbReference>
<proteinExistence type="inferred from homology"/>
<feature type="active site" evidence="9">
    <location>
        <position position="174"/>
    </location>
</feature>
<feature type="active site" evidence="9">
    <location>
        <position position="292"/>
    </location>
</feature>
<keyword evidence="6 9" id="KW-0238">DNA-binding</keyword>
<feature type="domain" description="Core-binding (CB)" evidence="11">
    <location>
        <begin position="19"/>
        <end position="110"/>
    </location>
</feature>
<evidence type="ECO:0000259" key="11">
    <source>
        <dbReference type="PROSITE" id="PS51900"/>
    </source>
</evidence>
<accession>A0A0K8MFA3</accession>
<dbReference type="OrthoDB" id="9801717at2"/>
<dbReference type="InterPro" id="IPR050090">
    <property type="entry name" value="Tyrosine_recombinase_XerCD"/>
</dbReference>
<dbReference type="Gene3D" id="1.10.150.130">
    <property type="match status" value="1"/>
</dbReference>
<dbReference type="PROSITE" id="PS51900">
    <property type="entry name" value="CB"/>
    <property type="match status" value="1"/>
</dbReference>
<comment type="subunit">
    <text evidence="9">Forms a cyclic heterotetrameric complex composed of two molecules of XerC and two molecules of XerD.</text>
</comment>
<comment type="caution">
    <text evidence="12">The sequence shown here is derived from an EMBL/GenBank/DDBJ whole genome shotgun (WGS) entry which is preliminary data.</text>
</comment>
<dbReference type="Pfam" id="PF00589">
    <property type="entry name" value="Phage_integrase"/>
    <property type="match status" value="1"/>
</dbReference>
<dbReference type="GO" id="GO:0005737">
    <property type="term" value="C:cytoplasm"/>
    <property type="evidence" value="ECO:0007669"/>
    <property type="project" value="UniProtKB-SubCell"/>
</dbReference>
<sequence>MTSVFDKLLQKKSSFQVQKDFLDAIRTWEEEMEAERNFSPLTIRNYLQDLTVFCLFIQRYMGEPLSMQLFECLTPSNFRAFLSYRSGEGVSHRSNARAISMLKSLNRFLDKRYQLKSSALSSLSLPRLKTSLPRPIHVEGALALTNAHIPENTQPWLDARDQALFTLLYGCGLRISEALNLNVQDIPSSLRFLTLKGKGQKERMVPLQKKVLEKIQIYLSQAPHGKNLQSPLFIGLQGKRLNPGIAQKQIRRLRYQLGLSDSATPHALRHSFATHLLAEGGDLRTVQELLGHTSLSTTQRYTGVETSKLLKVYQQAHPRTDKS</sequence>
<dbReference type="GO" id="GO:0006313">
    <property type="term" value="P:DNA transposition"/>
    <property type="evidence" value="ECO:0007669"/>
    <property type="project" value="UniProtKB-UniRule"/>
</dbReference>
<dbReference type="PROSITE" id="PS51898">
    <property type="entry name" value="TYR_RECOMBINASE"/>
    <property type="match status" value="1"/>
</dbReference>
<evidence type="ECO:0000256" key="4">
    <source>
        <dbReference type="ARBA" id="ARBA00022829"/>
    </source>
</evidence>
<dbReference type="GO" id="GO:0003677">
    <property type="term" value="F:DNA binding"/>
    <property type="evidence" value="ECO:0007669"/>
    <property type="project" value="UniProtKB-UniRule"/>
</dbReference>
<evidence type="ECO:0000259" key="10">
    <source>
        <dbReference type="PROSITE" id="PS51898"/>
    </source>
</evidence>
<dbReference type="AlphaFoldDB" id="A0A0K8MFA3"/>
<feature type="active site" description="O-(3'-phospho-DNA)-tyrosine intermediate" evidence="9">
    <location>
        <position position="301"/>
    </location>
</feature>
<dbReference type="InterPro" id="IPR011010">
    <property type="entry name" value="DNA_brk_join_enz"/>
</dbReference>